<dbReference type="GO" id="GO:0003678">
    <property type="term" value="F:DNA helicase activity"/>
    <property type="evidence" value="ECO:0007669"/>
    <property type="project" value="UniProtKB-EC"/>
</dbReference>
<evidence type="ECO:0000256" key="3">
    <source>
        <dbReference type="ARBA" id="ARBA00022771"/>
    </source>
</evidence>
<dbReference type="EC" id="3.6.4.12" evidence="1"/>
<gene>
    <name evidence="7" type="ORF">CASFOL_041971</name>
</gene>
<protein>
    <recommendedName>
        <fullName evidence="1">DNA helicase</fullName>
        <ecNumber evidence="1">3.6.4.12</ecNumber>
    </recommendedName>
</protein>
<sequence length="119" mass="13940">MSETRTSKVDLKKYIHYCRTEYHPRLSESAASRLKESYVKLIQVFILFLDDTDNGLGSIWFLMIRFIPVNYQRDLGNKIFYLKTGTCKFGSLCKFHHSKDKQPDKPVMNNIGLPMRQST</sequence>
<evidence type="ECO:0000256" key="4">
    <source>
        <dbReference type="ARBA" id="ARBA00022833"/>
    </source>
</evidence>
<evidence type="ECO:0000256" key="2">
    <source>
        <dbReference type="ARBA" id="ARBA00022723"/>
    </source>
</evidence>
<evidence type="ECO:0000313" key="7">
    <source>
        <dbReference type="EMBL" id="KAL3613897.1"/>
    </source>
</evidence>
<dbReference type="GO" id="GO:0008270">
    <property type="term" value="F:zinc ion binding"/>
    <property type="evidence" value="ECO:0007669"/>
    <property type="project" value="UniProtKB-KW"/>
</dbReference>
<proteinExistence type="predicted"/>
<dbReference type="AlphaFoldDB" id="A0ABD3B9G2"/>
<feature type="domain" description="C3H1-type" evidence="6">
    <location>
        <begin position="80"/>
        <end position="100"/>
    </location>
</feature>
<accession>A0ABD3B9G2</accession>
<dbReference type="PROSITE" id="PS50103">
    <property type="entry name" value="ZF_C3H1"/>
    <property type="match status" value="1"/>
</dbReference>
<name>A0ABD3B9G2_9LAMI</name>
<keyword evidence="2 5" id="KW-0479">Metal-binding</keyword>
<dbReference type="InterPro" id="IPR041562">
    <property type="entry name" value="MCM_lid"/>
</dbReference>
<evidence type="ECO:0000313" key="8">
    <source>
        <dbReference type="Proteomes" id="UP001632038"/>
    </source>
</evidence>
<organism evidence="7 8">
    <name type="scientific">Castilleja foliolosa</name>
    <dbReference type="NCBI Taxonomy" id="1961234"/>
    <lineage>
        <taxon>Eukaryota</taxon>
        <taxon>Viridiplantae</taxon>
        <taxon>Streptophyta</taxon>
        <taxon>Embryophyta</taxon>
        <taxon>Tracheophyta</taxon>
        <taxon>Spermatophyta</taxon>
        <taxon>Magnoliopsida</taxon>
        <taxon>eudicotyledons</taxon>
        <taxon>Gunneridae</taxon>
        <taxon>Pentapetalae</taxon>
        <taxon>asterids</taxon>
        <taxon>lamiids</taxon>
        <taxon>Lamiales</taxon>
        <taxon>Orobanchaceae</taxon>
        <taxon>Pedicularideae</taxon>
        <taxon>Castillejinae</taxon>
        <taxon>Castilleja</taxon>
    </lineage>
</organism>
<dbReference type="InterPro" id="IPR027417">
    <property type="entry name" value="P-loop_NTPase"/>
</dbReference>
<feature type="zinc finger region" description="C3H1-type" evidence="5">
    <location>
        <begin position="80"/>
        <end position="100"/>
    </location>
</feature>
<evidence type="ECO:0000259" key="6">
    <source>
        <dbReference type="PROSITE" id="PS50103"/>
    </source>
</evidence>
<comment type="caution">
    <text evidence="7">The sequence shown here is derived from an EMBL/GenBank/DDBJ whole genome shotgun (WGS) entry which is preliminary data.</text>
</comment>
<keyword evidence="4 5" id="KW-0862">Zinc</keyword>
<dbReference type="InterPro" id="IPR000571">
    <property type="entry name" value="Znf_CCCH"/>
</dbReference>
<dbReference type="Pfam" id="PF00642">
    <property type="entry name" value="zf-CCCH"/>
    <property type="match status" value="1"/>
</dbReference>
<dbReference type="Gene3D" id="3.40.50.300">
    <property type="entry name" value="P-loop containing nucleotide triphosphate hydrolases"/>
    <property type="match status" value="1"/>
</dbReference>
<evidence type="ECO:0000256" key="5">
    <source>
        <dbReference type="PROSITE-ProRule" id="PRU00723"/>
    </source>
</evidence>
<dbReference type="EMBL" id="JAVIJP010000107">
    <property type="protein sequence ID" value="KAL3613897.1"/>
    <property type="molecule type" value="Genomic_DNA"/>
</dbReference>
<dbReference type="Proteomes" id="UP001632038">
    <property type="component" value="Unassembled WGS sequence"/>
</dbReference>
<reference evidence="8" key="1">
    <citation type="journal article" date="2024" name="IScience">
        <title>Strigolactones Initiate the Formation of Haustorium-like Structures in Castilleja.</title>
        <authorList>
            <person name="Buerger M."/>
            <person name="Peterson D."/>
            <person name="Chory J."/>
        </authorList>
    </citation>
    <scope>NUCLEOTIDE SEQUENCE [LARGE SCALE GENOMIC DNA]</scope>
</reference>
<keyword evidence="3 5" id="KW-0863">Zinc-finger</keyword>
<evidence type="ECO:0000256" key="1">
    <source>
        <dbReference type="ARBA" id="ARBA00012551"/>
    </source>
</evidence>
<dbReference type="InterPro" id="IPR036855">
    <property type="entry name" value="Znf_CCCH_sf"/>
</dbReference>
<keyword evidence="8" id="KW-1185">Reference proteome</keyword>
<dbReference type="SUPFAM" id="SSF90229">
    <property type="entry name" value="CCCH zinc finger"/>
    <property type="match status" value="1"/>
</dbReference>
<dbReference type="Pfam" id="PF17855">
    <property type="entry name" value="MCM_lid"/>
    <property type="match status" value="1"/>
</dbReference>